<keyword evidence="2" id="KW-0813">Transport</keyword>
<evidence type="ECO:0000256" key="6">
    <source>
        <dbReference type="ARBA" id="ARBA00022989"/>
    </source>
</evidence>
<comment type="subcellular location">
    <subcellularLocation>
        <location evidence="1">Cell inner membrane</location>
        <topology evidence="1">Multi-pass membrane protein</topology>
    </subcellularLocation>
</comment>
<evidence type="ECO:0000256" key="1">
    <source>
        <dbReference type="ARBA" id="ARBA00004429"/>
    </source>
</evidence>
<keyword evidence="3" id="KW-1003">Cell membrane</keyword>
<dbReference type="Proteomes" id="UP000189733">
    <property type="component" value="Unassembled WGS sequence"/>
</dbReference>
<evidence type="ECO:0000256" key="3">
    <source>
        <dbReference type="ARBA" id="ARBA00022475"/>
    </source>
</evidence>
<comment type="similarity">
    <text evidence="8">Belongs to the TRAP transporter small permease family.</text>
</comment>
<organism evidence="11 12">
    <name type="scientific">Desulfobaculum bizertense DSM 18034</name>
    <dbReference type="NCBI Taxonomy" id="1121442"/>
    <lineage>
        <taxon>Bacteria</taxon>
        <taxon>Pseudomonadati</taxon>
        <taxon>Thermodesulfobacteriota</taxon>
        <taxon>Desulfovibrionia</taxon>
        <taxon>Desulfovibrionales</taxon>
        <taxon>Desulfovibrionaceae</taxon>
        <taxon>Desulfobaculum</taxon>
    </lineage>
</organism>
<gene>
    <name evidence="11" type="ORF">SAMN02745702_01898</name>
</gene>
<feature type="transmembrane region" description="Helical" evidence="9">
    <location>
        <begin position="49"/>
        <end position="67"/>
    </location>
</feature>
<keyword evidence="12" id="KW-1185">Reference proteome</keyword>
<proteinExistence type="inferred from homology"/>
<feature type="transmembrane region" description="Helical" evidence="9">
    <location>
        <begin position="12"/>
        <end position="37"/>
    </location>
</feature>
<reference evidence="11 12" key="1">
    <citation type="submission" date="2017-02" db="EMBL/GenBank/DDBJ databases">
        <authorList>
            <person name="Peterson S.W."/>
        </authorList>
    </citation>
    <scope>NUCLEOTIDE SEQUENCE [LARGE SCALE GENOMIC DNA]</scope>
    <source>
        <strain evidence="11 12">DSM 18034</strain>
    </source>
</reference>
<dbReference type="RefSeq" id="WP_078685173.1">
    <property type="nucleotide sequence ID" value="NZ_FUYA01000005.1"/>
</dbReference>
<evidence type="ECO:0000256" key="4">
    <source>
        <dbReference type="ARBA" id="ARBA00022519"/>
    </source>
</evidence>
<dbReference type="STRING" id="1121442.SAMN02745702_01898"/>
<evidence type="ECO:0000313" key="11">
    <source>
        <dbReference type="EMBL" id="SKA73678.1"/>
    </source>
</evidence>
<evidence type="ECO:0000259" key="10">
    <source>
        <dbReference type="Pfam" id="PF04290"/>
    </source>
</evidence>
<name>A0A1T4W9F9_9BACT</name>
<evidence type="ECO:0000256" key="8">
    <source>
        <dbReference type="ARBA" id="ARBA00038436"/>
    </source>
</evidence>
<dbReference type="GO" id="GO:0015740">
    <property type="term" value="P:C4-dicarboxylate transport"/>
    <property type="evidence" value="ECO:0007669"/>
    <property type="project" value="TreeGrafter"/>
</dbReference>
<dbReference type="Pfam" id="PF04290">
    <property type="entry name" value="DctQ"/>
    <property type="match status" value="1"/>
</dbReference>
<evidence type="ECO:0000256" key="7">
    <source>
        <dbReference type="ARBA" id="ARBA00023136"/>
    </source>
</evidence>
<keyword evidence="5 9" id="KW-0812">Transmembrane</keyword>
<feature type="transmembrane region" description="Helical" evidence="9">
    <location>
        <begin position="135"/>
        <end position="153"/>
    </location>
</feature>
<keyword evidence="7 9" id="KW-0472">Membrane</keyword>
<dbReference type="GO" id="GO:0005886">
    <property type="term" value="C:plasma membrane"/>
    <property type="evidence" value="ECO:0007669"/>
    <property type="project" value="UniProtKB-SubCell"/>
</dbReference>
<dbReference type="InterPro" id="IPR055348">
    <property type="entry name" value="DctQ"/>
</dbReference>
<feature type="domain" description="Tripartite ATP-independent periplasmic transporters DctQ component" evidence="10">
    <location>
        <begin position="25"/>
        <end position="157"/>
    </location>
</feature>
<feature type="transmembrane region" description="Helical" evidence="9">
    <location>
        <begin position="88"/>
        <end position="109"/>
    </location>
</feature>
<dbReference type="InterPro" id="IPR007387">
    <property type="entry name" value="TRAP_DctQ"/>
</dbReference>
<evidence type="ECO:0000256" key="5">
    <source>
        <dbReference type="ARBA" id="ARBA00022692"/>
    </source>
</evidence>
<keyword evidence="6 9" id="KW-1133">Transmembrane helix</keyword>
<keyword evidence="4" id="KW-0997">Cell inner membrane</keyword>
<evidence type="ECO:0000313" key="12">
    <source>
        <dbReference type="Proteomes" id="UP000189733"/>
    </source>
</evidence>
<dbReference type="PANTHER" id="PTHR35011">
    <property type="entry name" value="2,3-DIKETO-L-GULONATE TRAP TRANSPORTER SMALL PERMEASE PROTEIN YIAM"/>
    <property type="match status" value="1"/>
</dbReference>
<sequence>MKFVRLLESASTGGAILSAIFMGLIVLLIMAEIVLRTFFGTSTLIASEYSGYFLVAVVIFGFAYTFRENAHIRITLVYSSLGREGRRIVDILVGISSAAIVGYLFWYSAQMVMESYELEMAADSVSETLLWKPQLVIPLGLALFFLQIVAFIVRRVRK</sequence>
<dbReference type="PANTHER" id="PTHR35011:SF10">
    <property type="entry name" value="TRAP TRANSPORTER SMALL PERMEASE PROTEIN"/>
    <property type="match status" value="1"/>
</dbReference>
<protein>
    <submittedName>
        <fullName evidence="11">TRAP-type mannitol/chloroaromatic compound transport system, small permease component</fullName>
    </submittedName>
</protein>
<dbReference type="GO" id="GO:0022857">
    <property type="term" value="F:transmembrane transporter activity"/>
    <property type="evidence" value="ECO:0007669"/>
    <property type="project" value="TreeGrafter"/>
</dbReference>
<evidence type="ECO:0000256" key="2">
    <source>
        <dbReference type="ARBA" id="ARBA00022448"/>
    </source>
</evidence>
<dbReference type="AlphaFoldDB" id="A0A1T4W9F9"/>
<evidence type="ECO:0000256" key="9">
    <source>
        <dbReference type="SAM" id="Phobius"/>
    </source>
</evidence>
<dbReference type="EMBL" id="FUYA01000005">
    <property type="protein sequence ID" value="SKA73678.1"/>
    <property type="molecule type" value="Genomic_DNA"/>
</dbReference>
<accession>A0A1T4W9F9</accession>